<organism evidence="1 2">
    <name type="scientific">Spiromyces aspiralis</name>
    <dbReference type="NCBI Taxonomy" id="68401"/>
    <lineage>
        <taxon>Eukaryota</taxon>
        <taxon>Fungi</taxon>
        <taxon>Fungi incertae sedis</taxon>
        <taxon>Zoopagomycota</taxon>
        <taxon>Kickxellomycotina</taxon>
        <taxon>Kickxellomycetes</taxon>
        <taxon>Kickxellales</taxon>
        <taxon>Kickxellaceae</taxon>
        <taxon>Spiromyces</taxon>
    </lineage>
</organism>
<gene>
    <name evidence="1" type="ORF">EV182_001024</name>
</gene>
<comment type="caution">
    <text evidence="1">The sequence shown here is derived from an EMBL/GenBank/DDBJ whole genome shotgun (WGS) entry which is preliminary data.</text>
</comment>
<keyword evidence="2" id="KW-1185">Reference proteome</keyword>
<dbReference type="Proteomes" id="UP001145114">
    <property type="component" value="Unassembled WGS sequence"/>
</dbReference>
<evidence type="ECO:0000313" key="2">
    <source>
        <dbReference type="Proteomes" id="UP001145114"/>
    </source>
</evidence>
<reference evidence="1" key="1">
    <citation type="submission" date="2022-06" db="EMBL/GenBank/DDBJ databases">
        <title>Phylogenomic reconstructions and comparative analyses of Kickxellomycotina fungi.</title>
        <authorList>
            <person name="Reynolds N.K."/>
            <person name="Stajich J.E."/>
            <person name="Barry K."/>
            <person name="Grigoriev I.V."/>
            <person name="Crous P."/>
            <person name="Smith M.E."/>
        </authorList>
    </citation>
    <scope>NUCLEOTIDE SEQUENCE</scope>
    <source>
        <strain evidence="1">RSA 2271</strain>
    </source>
</reference>
<accession>A0ACC1HKA3</accession>
<proteinExistence type="predicted"/>
<protein>
    <submittedName>
        <fullName evidence="1">Uncharacterized protein</fullName>
    </submittedName>
</protein>
<evidence type="ECO:0000313" key="1">
    <source>
        <dbReference type="EMBL" id="KAJ1675563.1"/>
    </source>
</evidence>
<dbReference type="EMBL" id="JAMZIH010005251">
    <property type="protein sequence ID" value="KAJ1675563.1"/>
    <property type="molecule type" value="Genomic_DNA"/>
</dbReference>
<name>A0ACC1HKA3_9FUNG</name>
<sequence>MSYRTRRRNPRVCGYELGAELGYGAFGRVVYATHVETGNEVAVKIISKRRSEVVNVMARREINILRSVSHEHIVRLEDSFEDDSHFYLVFEL</sequence>